<comment type="caution">
    <text evidence="2">The sequence shown here is derived from an EMBL/GenBank/DDBJ whole genome shotgun (WGS) entry which is preliminary data.</text>
</comment>
<dbReference type="EMBL" id="JAUSVO010000005">
    <property type="protein sequence ID" value="MDQ0439239.1"/>
    <property type="molecule type" value="Genomic_DNA"/>
</dbReference>
<keyword evidence="3" id="KW-1185">Reference proteome</keyword>
<dbReference type="PROSITE" id="PS51186">
    <property type="entry name" value="GNAT"/>
    <property type="match status" value="1"/>
</dbReference>
<dbReference type="CDD" id="cd04301">
    <property type="entry name" value="NAT_SF"/>
    <property type="match status" value="1"/>
</dbReference>
<evidence type="ECO:0000259" key="1">
    <source>
        <dbReference type="PROSITE" id="PS51186"/>
    </source>
</evidence>
<evidence type="ECO:0000313" key="2">
    <source>
        <dbReference type="EMBL" id="MDQ0439239.1"/>
    </source>
</evidence>
<reference evidence="2 3" key="1">
    <citation type="submission" date="2023-07" db="EMBL/GenBank/DDBJ databases">
        <title>Genomic Encyclopedia of Type Strains, Phase IV (KMG-IV): sequencing the most valuable type-strain genomes for metagenomic binning, comparative biology and taxonomic classification.</title>
        <authorList>
            <person name="Goeker M."/>
        </authorList>
    </citation>
    <scope>NUCLEOTIDE SEQUENCE [LARGE SCALE GENOMIC DNA]</scope>
    <source>
        <strain evidence="2 3">B6-8</strain>
    </source>
</reference>
<dbReference type="InterPro" id="IPR016181">
    <property type="entry name" value="Acyl_CoA_acyltransferase"/>
</dbReference>
<gene>
    <name evidence="2" type="ORF">QO014_003640</name>
</gene>
<dbReference type="Pfam" id="PF00583">
    <property type="entry name" value="Acetyltransf_1"/>
    <property type="match status" value="1"/>
</dbReference>
<feature type="domain" description="N-acetyltransferase" evidence="1">
    <location>
        <begin position="26"/>
        <end position="162"/>
    </location>
</feature>
<name>A0ABU0HA97_9HYPH</name>
<dbReference type="SUPFAM" id="SSF55729">
    <property type="entry name" value="Acyl-CoA N-acyltransferases (Nat)"/>
    <property type="match status" value="1"/>
</dbReference>
<sequence length="168" mass="17813">MVDMLVKLYDLKPDPALDKRMADQGFVIRRVLPPELRALTAWIGPRFGEGWVSEATVAVAHQPASCFIAVRDGQIAGFACYDATARGFFGPTGVDESMRGKGVGHALLLATLLDLRNQGYGYGIIGGAGPTDFYARSIGAIPIEGSIPGIYANMLPIASPDGVSESRS</sequence>
<protein>
    <submittedName>
        <fullName evidence="2">GNAT superfamily N-acetyltransferase</fullName>
    </submittedName>
</protein>
<organism evidence="2 3">
    <name type="scientific">Kaistia dalseonensis</name>
    <dbReference type="NCBI Taxonomy" id="410840"/>
    <lineage>
        <taxon>Bacteria</taxon>
        <taxon>Pseudomonadati</taxon>
        <taxon>Pseudomonadota</taxon>
        <taxon>Alphaproteobacteria</taxon>
        <taxon>Hyphomicrobiales</taxon>
        <taxon>Kaistiaceae</taxon>
        <taxon>Kaistia</taxon>
    </lineage>
</organism>
<proteinExistence type="predicted"/>
<dbReference type="Proteomes" id="UP001241603">
    <property type="component" value="Unassembled WGS sequence"/>
</dbReference>
<evidence type="ECO:0000313" key="3">
    <source>
        <dbReference type="Proteomes" id="UP001241603"/>
    </source>
</evidence>
<accession>A0ABU0HA97</accession>
<dbReference type="Gene3D" id="3.40.630.30">
    <property type="match status" value="1"/>
</dbReference>
<dbReference type="RefSeq" id="WP_266350132.1">
    <property type="nucleotide sequence ID" value="NZ_JAPKNG010000005.1"/>
</dbReference>
<dbReference type="InterPro" id="IPR000182">
    <property type="entry name" value="GNAT_dom"/>
</dbReference>